<dbReference type="InterPro" id="IPR039899">
    <property type="entry name" value="BET1_SNARE"/>
</dbReference>
<dbReference type="EMBL" id="KN293993">
    <property type="protein sequence ID" value="EEH38393.2"/>
    <property type="molecule type" value="Genomic_DNA"/>
</dbReference>
<sequence length="133" mass="14295">MSDAYVREQQNNALLDALAQKTRALKSVTIDIYDNAKDHNTIENTSEVFSSLSTNIRGSAGRLTRMAKQGDRIAITKVAGIVVVIGYLGLGAESPMSHKSFFGNELNFTAYVHGLALSVSSGVNGVFGSHVYK</sequence>
<keyword evidence="11" id="KW-1185">Reference proteome</keyword>
<evidence type="ECO:0000313" key="11">
    <source>
        <dbReference type="Proteomes" id="UP000002059"/>
    </source>
</evidence>
<feature type="transmembrane region" description="Helical" evidence="9">
    <location>
        <begin position="72"/>
        <end position="90"/>
    </location>
</feature>
<dbReference type="GeneID" id="9100323"/>
<dbReference type="STRING" id="502779.C1GS19"/>
<reference evidence="10 11" key="1">
    <citation type="journal article" date="2011" name="PLoS Genet.">
        <title>Comparative genomic analysis of human fungal pathogens causing paracoccidioidomycosis.</title>
        <authorList>
            <person name="Desjardins C.A."/>
            <person name="Champion M.D."/>
            <person name="Holder J.W."/>
            <person name="Muszewska A."/>
            <person name="Goldberg J."/>
            <person name="Bailao A.M."/>
            <person name="Brigido M.M."/>
            <person name="Ferreira M.E."/>
            <person name="Garcia A.M."/>
            <person name="Grynberg M."/>
            <person name="Gujja S."/>
            <person name="Heiman D.I."/>
            <person name="Henn M.R."/>
            <person name="Kodira C.D."/>
            <person name="Leon-Narvaez H."/>
            <person name="Longo L.V."/>
            <person name="Ma L.J."/>
            <person name="Malavazi I."/>
            <person name="Matsuo A.L."/>
            <person name="Morais F.V."/>
            <person name="Pereira M."/>
            <person name="Rodriguez-Brito S."/>
            <person name="Sakthikumar S."/>
            <person name="Salem-Izacc S.M."/>
            <person name="Sykes S.M."/>
            <person name="Teixeira M.M."/>
            <person name="Vallejo M.C."/>
            <person name="Walter M.E."/>
            <person name="Yandava C."/>
            <person name="Young S."/>
            <person name="Zeng Q."/>
            <person name="Zucker J."/>
            <person name="Felipe M.S."/>
            <person name="Goldman G.H."/>
            <person name="Haas B.J."/>
            <person name="McEwen J.G."/>
            <person name="Nino-Vega G."/>
            <person name="Puccia R."/>
            <person name="San-Blas G."/>
            <person name="Soares C.M."/>
            <person name="Birren B.W."/>
            <person name="Cuomo C.A."/>
        </authorList>
    </citation>
    <scope>NUCLEOTIDE SEQUENCE [LARGE SCALE GENOMIC DNA]</scope>
    <source>
        <strain evidence="11">ATCC MYA-826 / Pb01</strain>
    </source>
</reference>
<protein>
    <submittedName>
        <fullName evidence="10">Uncharacterized protein</fullName>
    </submittedName>
</protein>
<name>C1GS19_PARBA</name>
<dbReference type="GO" id="GO:0015031">
    <property type="term" value="P:protein transport"/>
    <property type="evidence" value="ECO:0007669"/>
    <property type="project" value="UniProtKB-KW"/>
</dbReference>
<gene>
    <name evidence="10" type="ORF">PAAG_01314</name>
</gene>
<dbReference type="RefSeq" id="XP_015701091.1">
    <property type="nucleotide sequence ID" value="XM_015844310.1"/>
</dbReference>
<proteinExistence type="predicted"/>
<keyword evidence="7 9" id="KW-0472">Membrane</keyword>
<dbReference type="VEuPathDB" id="FungiDB:PAAG_01314"/>
<dbReference type="CDD" id="cd15853">
    <property type="entry name" value="SNARE_Bet1"/>
    <property type="match status" value="1"/>
</dbReference>
<keyword evidence="2" id="KW-0813">Transport</keyword>
<evidence type="ECO:0000256" key="9">
    <source>
        <dbReference type="SAM" id="Phobius"/>
    </source>
</evidence>
<dbReference type="KEGG" id="pbl:PAAG_01314"/>
<accession>C1GS19</accession>
<evidence type="ECO:0000256" key="3">
    <source>
        <dbReference type="ARBA" id="ARBA00022692"/>
    </source>
</evidence>
<evidence type="ECO:0000256" key="8">
    <source>
        <dbReference type="ARBA" id="ARBA00046280"/>
    </source>
</evidence>
<evidence type="ECO:0000313" key="10">
    <source>
        <dbReference type="EMBL" id="EEH38393.2"/>
    </source>
</evidence>
<keyword evidence="3 9" id="KW-0812">Transmembrane</keyword>
<dbReference type="AlphaFoldDB" id="C1GS19"/>
<comment type="subcellular location">
    <subcellularLocation>
        <location evidence="8">Endomembrane system</location>
        <topology evidence="8">Single-pass type IV membrane protein</topology>
    </subcellularLocation>
    <subcellularLocation>
        <location evidence="1">Golgi apparatus membrane</location>
    </subcellularLocation>
</comment>
<organism evidence="10 11">
    <name type="scientific">Paracoccidioides lutzii (strain ATCC MYA-826 / Pb01)</name>
    <name type="common">Paracoccidioides brasiliensis</name>
    <dbReference type="NCBI Taxonomy" id="502779"/>
    <lineage>
        <taxon>Eukaryota</taxon>
        <taxon>Fungi</taxon>
        <taxon>Dikarya</taxon>
        <taxon>Ascomycota</taxon>
        <taxon>Pezizomycotina</taxon>
        <taxon>Eurotiomycetes</taxon>
        <taxon>Eurotiomycetidae</taxon>
        <taxon>Onygenales</taxon>
        <taxon>Ajellomycetaceae</taxon>
        <taxon>Paracoccidioides</taxon>
    </lineage>
</organism>
<evidence type="ECO:0000256" key="6">
    <source>
        <dbReference type="ARBA" id="ARBA00023034"/>
    </source>
</evidence>
<dbReference type="HOGENOM" id="CLU_1907300_0_0_1"/>
<dbReference type="OrthoDB" id="3063237at2759"/>
<keyword evidence="6" id="KW-0333">Golgi apparatus</keyword>
<dbReference type="Proteomes" id="UP000002059">
    <property type="component" value="Partially assembled WGS sequence"/>
</dbReference>
<dbReference type="eggNOG" id="ENOG502S73N">
    <property type="taxonomic scope" value="Eukaryota"/>
</dbReference>
<evidence type="ECO:0000256" key="1">
    <source>
        <dbReference type="ARBA" id="ARBA00004394"/>
    </source>
</evidence>
<feature type="transmembrane region" description="Helical" evidence="9">
    <location>
        <begin position="110"/>
        <end position="132"/>
    </location>
</feature>
<evidence type="ECO:0000256" key="7">
    <source>
        <dbReference type="ARBA" id="ARBA00023136"/>
    </source>
</evidence>
<keyword evidence="5 9" id="KW-1133">Transmembrane helix</keyword>
<evidence type="ECO:0000256" key="5">
    <source>
        <dbReference type="ARBA" id="ARBA00022989"/>
    </source>
</evidence>
<evidence type="ECO:0000256" key="2">
    <source>
        <dbReference type="ARBA" id="ARBA00022448"/>
    </source>
</evidence>
<keyword evidence="4" id="KW-0653">Protein transport</keyword>
<dbReference type="GO" id="GO:0000139">
    <property type="term" value="C:Golgi membrane"/>
    <property type="evidence" value="ECO:0007669"/>
    <property type="project" value="UniProtKB-SubCell"/>
</dbReference>
<dbReference type="PANTHER" id="PTHR12791">
    <property type="entry name" value="GOLGI SNARE BET1-RELATED"/>
    <property type="match status" value="1"/>
</dbReference>
<evidence type="ECO:0000256" key="4">
    <source>
        <dbReference type="ARBA" id="ARBA00022927"/>
    </source>
</evidence>